<dbReference type="AlphaFoldDB" id="A0A147BEW4"/>
<organism evidence="13">
    <name type="scientific">Ixodes ricinus</name>
    <name type="common">Common tick</name>
    <name type="synonym">Acarus ricinus</name>
    <dbReference type="NCBI Taxonomy" id="34613"/>
    <lineage>
        <taxon>Eukaryota</taxon>
        <taxon>Metazoa</taxon>
        <taxon>Ecdysozoa</taxon>
        <taxon>Arthropoda</taxon>
        <taxon>Chelicerata</taxon>
        <taxon>Arachnida</taxon>
        <taxon>Acari</taxon>
        <taxon>Parasitiformes</taxon>
        <taxon>Ixodida</taxon>
        <taxon>Ixodoidea</taxon>
        <taxon>Ixodidae</taxon>
        <taxon>Ixodinae</taxon>
        <taxon>Ixodes</taxon>
    </lineage>
</organism>
<feature type="transmembrane region" description="Helical" evidence="12">
    <location>
        <begin position="81"/>
        <end position="104"/>
    </location>
</feature>
<feature type="transmembrane region" description="Helical" evidence="12">
    <location>
        <begin position="12"/>
        <end position="29"/>
    </location>
</feature>
<name>A0A147BEW4_IXORI</name>
<feature type="transmembrane region" description="Helical" evidence="12">
    <location>
        <begin position="338"/>
        <end position="364"/>
    </location>
</feature>
<feature type="transmembrane region" description="Helical" evidence="12">
    <location>
        <begin position="507"/>
        <end position="530"/>
    </location>
</feature>
<proteinExistence type="inferred from homology"/>
<dbReference type="GO" id="GO:0006814">
    <property type="term" value="P:sodium ion transport"/>
    <property type="evidence" value="ECO:0007669"/>
    <property type="project" value="UniProtKB-KW"/>
</dbReference>
<feature type="transmembrane region" description="Helical" evidence="12">
    <location>
        <begin position="50"/>
        <end position="75"/>
    </location>
</feature>
<comment type="subcellular location">
    <subcellularLocation>
        <location evidence="1">Cell membrane</location>
        <topology evidence="1">Multi-pass membrane protein</topology>
    </subcellularLocation>
</comment>
<keyword evidence="8" id="KW-0406">Ion transport</keyword>
<dbReference type="PROSITE" id="PS50283">
    <property type="entry name" value="NA_SOLUT_SYMP_3"/>
    <property type="match status" value="1"/>
</dbReference>
<evidence type="ECO:0000256" key="2">
    <source>
        <dbReference type="ARBA" id="ARBA00006434"/>
    </source>
</evidence>
<dbReference type="PANTHER" id="PTHR42985">
    <property type="entry name" value="SODIUM-COUPLED MONOCARBOXYLATE TRANSPORTER"/>
    <property type="match status" value="1"/>
</dbReference>
<feature type="transmembrane region" description="Helical" evidence="12">
    <location>
        <begin position="187"/>
        <end position="205"/>
    </location>
</feature>
<evidence type="ECO:0000256" key="10">
    <source>
        <dbReference type="ARBA" id="ARBA00023201"/>
    </source>
</evidence>
<keyword evidence="3" id="KW-0813">Transport</keyword>
<dbReference type="GO" id="GO:0005886">
    <property type="term" value="C:plasma membrane"/>
    <property type="evidence" value="ECO:0007669"/>
    <property type="project" value="UniProtKB-SubCell"/>
</dbReference>
<feature type="transmembrane region" description="Helical" evidence="12">
    <location>
        <begin position="240"/>
        <end position="257"/>
    </location>
</feature>
<reference evidence="13" key="1">
    <citation type="journal article" date="2018" name="PLoS Negl. Trop. Dis.">
        <title>Sialome diversity of ticks revealed by RNAseq of single tick salivary glands.</title>
        <authorList>
            <person name="Perner J."/>
            <person name="Kropackova S."/>
            <person name="Kopacek P."/>
            <person name="Ribeiro J.M."/>
        </authorList>
    </citation>
    <scope>NUCLEOTIDE SEQUENCE</scope>
    <source>
        <strain evidence="13">Siblings of single egg batch collected in Ceske Budejovice</strain>
        <tissue evidence="13">Salivary glands</tissue>
    </source>
</reference>
<evidence type="ECO:0000256" key="1">
    <source>
        <dbReference type="ARBA" id="ARBA00004651"/>
    </source>
</evidence>
<keyword evidence="9 12" id="KW-0472">Membrane</keyword>
<keyword evidence="7" id="KW-0915">Sodium</keyword>
<evidence type="ECO:0000313" key="13">
    <source>
        <dbReference type="EMBL" id="JAR89293.1"/>
    </source>
</evidence>
<keyword evidence="5 12" id="KW-0812">Transmembrane</keyword>
<dbReference type="InterPro" id="IPR038377">
    <property type="entry name" value="Na/Glc_symporter_sf"/>
</dbReference>
<keyword evidence="4" id="KW-1003">Cell membrane</keyword>
<feature type="transmembrane region" description="Helical" evidence="12">
    <location>
        <begin position="125"/>
        <end position="151"/>
    </location>
</feature>
<feature type="transmembrane region" description="Helical" evidence="12">
    <location>
        <begin position="278"/>
        <end position="303"/>
    </location>
</feature>
<evidence type="ECO:0000256" key="11">
    <source>
        <dbReference type="RuleBase" id="RU362091"/>
    </source>
</evidence>
<dbReference type="InterPro" id="IPR001734">
    <property type="entry name" value="Na/solute_symporter"/>
</dbReference>
<dbReference type="EMBL" id="GEGO01006111">
    <property type="protein sequence ID" value="JAR89293.1"/>
    <property type="molecule type" value="Transcribed_RNA"/>
</dbReference>
<feature type="transmembrane region" description="Helical" evidence="12">
    <location>
        <begin position="409"/>
        <end position="431"/>
    </location>
</feature>
<dbReference type="GO" id="GO:0015293">
    <property type="term" value="F:symporter activity"/>
    <property type="evidence" value="ECO:0007669"/>
    <property type="project" value="TreeGrafter"/>
</dbReference>
<feature type="transmembrane region" description="Helical" evidence="12">
    <location>
        <begin position="157"/>
        <end position="175"/>
    </location>
</feature>
<keyword evidence="10" id="KW-0739">Sodium transport</keyword>
<sequence length="587" mass="63947">MGAVVHVAEYVVFAVLMISNLAVGLIFAFRGRALNSNTEETFLGSRTLGILPLSMSILASLVTAIGLVGFTAHFYTHGLHLLWGTIPALFLMPFISRVIVPVIYKLGVTSVFEYLRMRFGNKVGITACSLYFILNQVQGAVSIFAAGVAIATSFHVPLIWSSVAIGLTGTFYTALGGLRGVVWTDTLQGILILVCPLTILIKIAYDATFQEGLNLRPITDINLKPYLFEASFDLTNDENVWANLIGLIAGHTYRMGMDQMVIQRYAAARSVADAQRTVLISTLLLVTSFFFLGSVAMALVFWYRDCDPLLSGAIRKIEQLVPYYVDTRLSGFPGFSGFFLTGVVSATLSTVSSVINSLAATCYVDILTPYIHFNERYANITTKALAFAFGGLMTILAVLVPYLGSAVRIIMVMHSSASGPFIGLYLLALAFPWVNAKGAAVSVIITMALQLWAVLGKLLVGVHPPRMPVTLDNCPGNFTFIAANVTHAWLAQEERKKDIFPLYRLSAYWSGVLTAVLTVVIGLVVSAATGGRRHASSQLRFTSDVFIRLWKKLDLLQDSDLEPEVAKEKDDSLELYDLTKAGNSVSL</sequence>
<evidence type="ECO:0000256" key="8">
    <source>
        <dbReference type="ARBA" id="ARBA00023065"/>
    </source>
</evidence>
<protein>
    <submittedName>
        <fullName evidence="13">Putative na+iodide/myo-inositol/multivitamin symporter</fullName>
    </submittedName>
</protein>
<evidence type="ECO:0000256" key="9">
    <source>
        <dbReference type="ARBA" id="ARBA00023136"/>
    </source>
</evidence>
<dbReference type="InterPro" id="IPR051163">
    <property type="entry name" value="Sodium:Solute_Symporter_SSF"/>
</dbReference>
<comment type="similarity">
    <text evidence="2 11">Belongs to the sodium:solute symporter (SSF) (TC 2.A.21) family.</text>
</comment>
<dbReference type="NCBIfam" id="TIGR00813">
    <property type="entry name" value="sss"/>
    <property type="match status" value="1"/>
</dbReference>
<evidence type="ECO:0000256" key="12">
    <source>
        <dbReference type="SAM" id="Phobius"/>
    </source>
</evidence>
<dbReference type="Pfam" id="PF00474">
    <property type="entry name" value="SSF"/>
    <property type="match status" value="1"/>
</dbReference>
<evidence type="ECO:0000256" key="6">
    <source>
        <dbReference type="ARBA" id="ARBA00022989"/>
    </source>
</evidence>
<feature type="transmembrane region" description="Helical" evidence="12">
    <location>
        <begin position="438"/>
        <end position="460"/>
    </location>
</feature>
<evidence type="ECO:0000256" key="7">
    <source>
        <dbReference type="ARBA" id="ARBA00023053"/>
    </source>
</evidence>
<accession>A0A147BEW4</accession>
<keyword evidence="6 12" id="KW-1133">Transmembrane helix</keyword>
<evidence type="ECO:0000256" key="3">
    <source>
        <dbReference type="ARBA" id="ARBA00022448"/>
    </source>
</evidence>
<evidence type="ECO:0000256" key="4">
    <source>
        <dbReference type="ARBA" id="ARBA00022475"/>
    </source>
</evidence>
<dbReference type="PANTHER" id="PTHR42985:SF40">
    <property type="entry name" value="LD47995P-RELATED"/>
    <property type="match status" value="1"/>
</dbReference>
<feature type="transmembrane region" description="Helical" evidence="12">
    <location>
        <begin position="384"/>
        <end position="403"/>
    </location>
</feature>
<evidence type="ECO:0000256" key="5">
    <source>
        <dbReference type="ARBA" id="ARBA00022692"/>
    </source>
</evidence>
<dbReference type="Gene3D" id="1.20.1730.10">
    <property type="entry name" value="Sodium/glucose cotransporter"/>
    <property type="match status" value="1"/>
</dbReference>